<feature type="compositionally biased region" description="Basic residues" evidence="1">
    <location>
        <begin position="1448"/>
        <end position="1460"/>
    </location>
</feature>
<dbReference type="SUPFAM" id="SSF50978">
    <property type="entry name" value="WD40 repeat-like"/>
    <property type="match status" value="1"/>
</dbReference>
<dbReference type="InterPro" id="IPR015943">
    <property type="entry name" value="WD40/YVTN_repeat-like_dom_sf"/>
</dbReference>
<feature type="compositionally biased region" description="Polar residues" evidence="1">
    <location>
        <begin position="11"/>
        <end position="20"/>
    </location>
</feature>
<name>A0AAW1DHB9_9HEMI</name>
<dbReference type="Pfam" id="PF21034">
    <property type="entry name" value="BCAS3_WD40"/>
    <property type="match status" value="1"/>
</dbReference>
<dbReference type="SMART" id="SM00320">
    <property type="entry name" value="WD40"/>
    <property type="match status" value="2"/>
</dbReference>
<dbReference type="InterPro" id="IPR001680">
    <property type="entry name" value="WD40_rpt"/>
</dbReference>
<feature type="region of interest" description="Disordered" evidence="1">
    <location>
        <begin position="653"/>
        <end position="676"/>
    </location>
</feature>
<feature type="compositionally biased region" description="Basic and acidic residues" evidence="1">
    <location>
        <begin position="1431"/>
        <end position="1442"/>
    </location>
</feature>
<sequence>MSADLTRKTNRQISNGQTVLPQPVSNPSIIESVAGFIHEVVPQAYSSVLPGETRESISWARFEVTDYNDPENYYQVSECESESTPPLLLILGYSTGVQVWGINGSGDASELLSWSQGAVKTLKLLDRPRDGADLFSNKRPLVAVVDSSGPGPQFCTVNFVSLRTAEVIKSIKFKTPICDIHCNKKSIVITFSEKIAVFDIGTLEDRLTVTTCFPSPGACINPVALGSRWLAYAEKRVTTWQRSSGGCESDGSQSYTSTVIHAAKSLSKGLRDLSGSLTGSSPSTTNNNAAHPGIVTIIDIEVKPTKEDDPENLICHFVGHVGPIVAMTFDPSGMLLVTADKHGHRFHVYRIQPHPCCPQLAAVHHLYILHRGETTARVQDIAISLDSRWVAVSSVRGTTHVFPITPYGGPVTVRTHTTPHVVNRLSRFERSAGLSDGRGSPLPEAPCQPSTPRLPPYPVPCVLLPLAQIRRTDESPLAATFAVPRAWIPGQVTRQNKRSLLDSLFVISSGGCLIQYDLEPRPIPGIAKDKISYDTGIELGVDAKAEWPLLKPPYSSNLQPPLPSNNPLLQSITTEVTPDPRTMDDRWMSQVEIVTHTGPHRRLWMGPQFSFKAIDPLAPTGFEMNTQNDNTKPTRSNPVNMPHRPFLLVESGSAGSVESPHMTDYGSSSEDIQHGESRLREDLADAMLETVGNSSGVLVGASTSSSSSASACTAGVATSSTGASSGVGRLKAAILERQVNPLGTVITLPAGGADQQQHLQASLASTAERRHHPQLYHEVLPAAHQIHIKTSTSEESFQDSSKKIATPITQPSSASELVSVSKKDAGSITHKMKTTCAEVQTIPFDVPSSTISKSIQTSVATEKKSTSKSEQKAKGKTKKKTSKNLDDNTSCSKKTLSNSPSEKSEEKDEVEICGIKKCSEVSEQNVEKNIIAFEISTDEIKTSVTSTENEKVIDIKAAESSDTFIAEELTSDSVTTIAEKSNEEPVKDSTVEEQLTEKLADDEVMFTFSSLIDSGVTGVKLEETGADKGQDESKTSLDLLTGDFGQSAEEEAFKDDTFAINDNLLFDNDDLKKDTSALCLTSVCDDQQYNVETDKANLLDDPFNESIPDNQTTSLMKFITETASDRFAFDDIEESGESSSQREESSVTGNDSSDDRKCKKEVIRKSRSSETENITVSSSVKDFSEYKKQPSPSKVESVKDDTESSDEPNSKASDSRTNSLKLVKRKKGSKKSQEHTQVQQDDQSSSTSASDVKTKSKTYTKKNDEEEEGFHDIERSDYETCSEKKSDSSVESFPEYKKKSMIHEKRISPPPVSTPVNTSNFSETRSWSAIVKNTDKEPVRPANNAEDRDSVYESCNDEDFPALNEPVNADQTAFESSKEEFEEQPSSSSSAQAPASNTSTAAVTTSPSSSTSVVKLTTNESGKLESGSSNTEEKTDSGEKDLFTSIKNLKKVKKQKKRKR</sequence>
<dbReference type="InterPro" id="IPR045142">
    <property type="entry name" value="BCAS3-like"/>
</dbReference>
<feature type="compositionally biased region" description="Basic and acidic residues" evidence="1">
    <location>
        <begin position="1153"/>
        <end position="1170"/>
    </location>
</feature>
<dbReference type="GO" id="GO:0042594">
    <property type="term" value="P:response to starvation"/>
    <property type="evidence" value="ECO:0007669"/>
    <property type="project" value="TreeGrafter"/>
</dbReference>
<reference evidence="3 4" key="1">
    <citation type="submission" date="2022-12" db="EMBL/GenBank/DDBJ databases">
        <title>Chromosome-level genome assembly of true bugs.</title>
        <authorList>
            <person name="Ma L."/>
            <person name="Li H."/>
        </authorList>
    </citation>
    <scope>NUCLEOTIDE SEQUENCE [LARGE SCALE GENOMIC DNA]</scope>
    <source>
        <strain evidence="3">Lab_2022b</strain>
    </source>
</reference>
<evidence type="ECO:0000259" key="2">
    <source>
        <dbReference type="Pfam" id="PF21034"/>
    </source>
</evidence>
<feature type="region of interest" description="Disordered" evidence="1">
    <location>
        <begin position="852"/>
        <end position="910"/>
    </location>
</feature>
<protein>
    <recommendedName>
        <fullName evidence="2">BCAS3 WD40 domain-containing protein</fullName>
    </recommendedName>
</protein>
<evidence type="ECO:0000313" key="4">
    <source>
        <dbReference type="Proteomes" id="UP001461498"/>
    </source>
</evidence>
<feature type="region of interest" description="Disordered" evidence="1">
    <location>
        <begin position="1133"/>
        <end position="1460"/>
    </location>
</feature>
<feature type="compositionally biased region" description="Basic and acidic residues" evidence="1">
    <location>
        <begin position="1333"/>
        <end position="1351"/>
    </location>
</feature>
<feature type="compositionally biased region" description="Polar residues" evidence="1">
    <location>
        <begin position="1171"/>
        <end position="1181"/>
    </location>
</feature>
<feature type="compositionally biased region" description="Basic and acidic residues" evidence="1">
    <location>
        <begin position="1270"/>
        <end position="1307"/>
    </location>
</feature>
<accession>A0AAW1DHB9</accession>
<proteinExistence type="predicted"/>
<feature type="compositionally biased region" description="Polar residues" evidence="1">
    <location>
        <begin position="807"/>
        <end position="818"/>
    </location>
</feature>
<keyword evidence="4" id="KW-1185">Reference proteome</keyword>
<feature type="compositionally biased region" description="Basic and acidic residues" evidence="1">
    <location>
        <begin position="861"/>
        <end position="873"/>
    </location>
</feature>
<dbReference type="InterPro" id="IPR048382">
    <property type="entry name" value="BCAS3_WD40"/>
</dbReference>
<dbReference type="PANTHER" id="PTHR13268:SF0">
    <property type="entry name" value="BCAS3 MICROTUBULE ASSOCIATED CELL MIGRATION FACTOR"/>
    <property type="match status" value="1"/>
</dbReference>
<feature type="region of interest" description="Disordered" evidence="1">
    <location>
        <begin position="791"/>
        <end position="818"/>
    </location>
</feature>
<dbReference type="EMBL" id="JAPXFL010000003">
    <property type="protein sequence ID" value="KAK9509588.1"/>
    <property type="molecule type" value="Genomic_DNA"/>
</dbReference>
<dbReference type="InterPro" id="IPR036322">
    <property type="entry name" value="WD40_repeat_dom_sf"/>
</dbReference>
<feature type="compositionally biased region" description="Low complexity" evidence="1">
    <location>
        <begin position="1236"/>
        <end position="1251"/>
    </location>
</feature>
<evidence type="ECO:0000256" key="1">
    <source>
        <dbReference type="SAM" id="MobiDB-lite"/>
    </source>
</evidence>
<feature type="domain" description="BCAS3 WD40" evidence="2">
    <location>
        <begin position="55"/>
        <end position="436"/>
    </location>
</feature>
<dbReference type="PANTHER" id="PTHR13268">
    <property type="entry name" value="BREAST CARCINOMA AMPLIFIED SEQUENCE 3"/>
    <property type="match status" value="1"/>
</dbReference>
<comment type="caution">
    <text evidence="3">The sequence shown here is derived from an EMBL/GenBank/DDBJ whole genome shotgun (WGS) entry which is preliminary data.</text>
</comment>
<feature type="compositionally biased region" description="Low complexity" evidence="1">
    <location>
        <begin position="1384"/>
        <end position="1418"/>
    </location>
</feature>
<gene>
    <name evidence="3" type="ORF">O3M35_006868</name>
</gene>
<dbReference type="Gene3D" id="2.130.10.10">
    <property type="entry name" value="YVTN repeat-like/Quinoprotein amine dehydrogenase"/>
    <property type="match status" value="1"/>
</dbReference>
<dbReference type="GO" id="GO:0005737">
    <property type="term" value="C:cytoplasm"/>
    <property type="evidence" value="ECO:0007669"/>
    <property type="project" value="TreeGrafter"/>
</dbReference>
<dbReference type="GO" id="GO:0006914">
    <property type="term" value="P:autophagy"/>
    <property type="evidence" value="ECO:0007669"/>
    <property type="project" value="InterPro"/>
</dbReference>
<evidence type="ECO:0000313" key="3">
    <source>
        <dbReference type="EMBL" id="KAK9509588.1"/>
    </source>
</evidence>
<feature type="region of interest" description="Disordered" evidence="1">
    <location>
        <begin position="1"/>
        <end position="20"/>
    </location>
</feature>
<organism evidence="3 4">
    <name type="scientific">Rhynocoris fuscipes</name>
    <dbReference type="NCBI Taxonomy" id="488301"/>
    <lineage>
        <taxon>Eukaryota</taxon>
        <taxon>Metazoa</taxon>
        <taxon>Ecdysozoa</taxon>
        <taxon>Arthropoda</taxon>
        <taxon>Hexapoda</taxon>
        <taxon>Insecta</taxon>
        <taxon>Pterygota</taxon>
        <taxon>Neoptera</taxon>
        <taxon>Paraneoptera</taxon>
        <taxon>Hemiptera</taxon>
        <taxon>Heteroptera</taxon>
        <taxon>Panheteroptera</taxon>
        <taxon>Cimicomorpha</taxon>
        <taxon>Reduviidae</taxon>
        <taxon>Harpactorinae</taxon>
        <taxon>Harpactorini</taxon>
        <taxon>Rhynocoris</taxon>
    </lineage>
</organism>
<dbReference type="Proteomes" id="UP001461498">
    <property type="component" value="Unassembled WGS sequence"/>
</dbReference>
<feature type="compositionally biased region" description="Polar residues" evidence="1">
    <location>
        <begin position="887"/>
        <end position="901"/>
    </location>
</feature>